<dbReference type="Proteomes" id="UP000077671">
    <property type="component" value="Unassembled WGS sequence"/>
</dbReference>
<dbReference type="GO" id="GO:0043495">
    <property type="term" value="F:protein-membrane adaptor activity"/>
    <property type="evidence" value="ECO:0007669"/>
    <property type="project" value="TreeGrafter"/>
</dbReference>
<organism evidence="7 8">
    <name type="scientific">Tilletia caries</name>
    <name type="common">wheat bunt fungus</name>
    <dbReference type="NCBI Taxonomy" id="13290"/>
    <lineage>
        <taxon>Eukaryota</taxon>
        <taxon>Fungi</taxon>
        <taxon>Dikarya</taxon>
        <taxon>Basidiomycota</taxon>
        <taxon>Ustilaginomycotina</taxon>
        <taxon>Exobasidiomycetes</taxon>
        <taxon>Tilletiales</taxon>
        <taxon>Tilletiaceae</taxon>
        <taxon>Tilletia</taxon>
    </lineage>
</organism>
<sequence length="590" mass="64920">MPYNNNNNPFKTTRSARYTAAAPSYVQYRPANVSGRTYTQVMPLSGGPALGLSANYSPLRAESAGRGLILPRSSLSANPHRGYASGSNNNNNSWDAAGSHVRDRFLPPRIRGPTLSPRVEDLHNEDDEDLETSTSADQTPERADLGAPPREGREQRAHSPMLEVILEHLRAVNWKDHFRHALPFFLTHAFLIILVMGIAVKGGFLARYPTQSCACSCATDSASVNAPTMLNAVLENNGRLDVIDREIKDINGRVDAIDKKSKDCVTVADLRVYHTDRTGREDLANGLAGAQVIAHLTTWGSHRSQSLGSKIAGMFRSRIASSHSKDLVHHSFKGSYERGPHSPHSALEPIQAAGHCWQFPAEEEGHLGVRLIRRARLDAFSIEHIPRELVPDRNSAPLNVELWGIVDKRDKEAMGRLAHWRSSNAERDAGGADESQPDPPKENWVLLGTMRYYASSDAESRGVMMNDIQTVDINSRVKWLEIDFKDVQFRFKGNHGAANTCVYRVRVHLELDHLPSSCSPRSPSAVPSQQSPYKTPLPANSASSTAFAPNIRGDDFAAMGLTHKLLECDPRKEPKKVAAAALKGVKQIAN</sequence>
<dbReference type="InterPro" id="IPR045119">
    <property type="entry name" value="SUN1-5"/>
</dbReference>
<feature type="region of interest" description="Disordered" evidence="5">
    <location>
        <begin position="105"/>
        <end position="157"/>
    </location>
</feature>
<keyword evidence="4 6" id="KW-0472">Membrane</keyword>
<feature type="region of interest" description="Disordered" evidence="5">
    <location>
        <begin position="421"/>
        <end position="441"/>
    </location>
</feature>
<evidence type="ECO:0000256" key="5">
    <source>
        <dbReference type="SAM" id="MobiDB-lite"/>
    </source>
</evidence>
<dbReference type="Gene3D" id="2.60.120.260">
    <property type="entry name" value="Galactose-binding domain-like"/>
    <property type="match status" value="1"/>
</dbReference>
<keyword evidence="3 6" id="KW-1133">Transmembrane helix</keyword>
<evidence type="ECO:0000313" key="7">
    <source>
        <dbReference type="EMBL" id="KAE8257876.1"/>
    </source>
</evidence>
<gene>
    <name evidence="7" type="ORF">A4X03_0g4539</name>
</gene>
<evidence type="ECO:0000313" key="8">
    <source>
        <dbReference type="Proteomes" id="UP000077671"/>
    </source>
</evidence>
<protein>
    <submittedName>
        <fullName evidence="7">Uncharacterized protein</fullName>
    </submittedName>
</protein>
<dbReference type="Pfam" id="PF07738">
    <property type="entry name" value="Sad1_UNC"/>
    <property type="match status" value="2"/>
</dbReference>
<evidence type="ECO:0000256" key="6">
    <source>
        <dbReference type="SAM" id="Phobius"/>
    </source>
</evidence>
<evidence type="ECO:0000256" key="3">
    <source>
        <dbReference type="ARBA" id="ARBA00022989"/>
    </source>
</evidence>
<dbReference type="PANTHER" id="PTHR12911">
    <property type="entry name" value="SAD1/UNC-84-LIKE PROTEIN-RELATED"/>
    <property type="match status" value="1"/>
</dbReference>
<dbReference type="EMBL" id="LWDD02000626">
    <property type="protein sequence ID" value="KAE8257876.1"/>
    <property type="molecule type" value="Genomic_DNA"/>
</dbReference>
<comment type="caution">
    <text evidence="7">The sequence shown here is derived from an EMBL/GenBank/DDBJ whole genome shotgun (WGS) entry which is preliminary data.</text>
</comment>
<dbReference type="PROSITE" id="PS51469">
    <property type="entry name" value="SUN"/>
    <property type="match status" value="1"/>
</dbReference>
<name>A0A177V8B7_9BASI</name>
<dbReference type="GO" id="GO:0034993">
    <property type="term" value="C:meiotic nuclear membrane microtubule tethering complex"/>
    <property type="evidence" value="ECO:0007669"/>
    <property type="project" value="TreeGrafter"/>
</dbReference>
<evidence type="ECO:0000256" key="1">
    <source>
        <dbReference type="ARBA" id="ARBA00004370"/>
    </source>
</evidence>
<evidence type="ECO:0000256" key="2">
    <source>
        <dbReference type="ARBA" id="ARBA00022692"/>
    </source>
</evidence>
<evidence type="ECO:0000256" key="4">
    <source>
        <dbReference type="ARBA" id="ARBA00023136"/>
    </source>
</evidence>
<dbReference type="PANTHER" id="PTHR12911:SF8">
    <property type="entry name" value="KLAROID PROTEIN-RELATED"/>
    <property type="match status" value="1"/>
</dbReference>
<accession>A0A177V8B7</accession>
<keyword evidence="2 6" id="KW-0812">Transmembrane</keyword>
<feature type="region of interest" description="Disordered" evidence="5">
    <location>
        <begin position="516"/>
        <end position="541"/>
    </location>
</feature>
<comment type="subcellular location">
    <subcellularLocation>
        <location evidence="1">Membrane</location>
    </subcellularLocation>
</comment>
<dbReference type="AlphaFoldDB" id="A0A177V8B7"/>
<proteinExistence type="predicted"/>
<dbReference type="InterPro" id="IPR012919">
    <property type="entry name" value="SUN_dom"/>
</dbReference>
<reference evidence="7" key="2">
    <citation type="journal article" date="2019" name="IMA Fungus">
        <title>Genome sequencing and comparison of five Tilletia species to identify candidate genes for the detection of regulated species infecting wheat.</title>
        <authorList>
            <person name="Nguyen H.D.T."/>
            <person name="Sultana T."/>
            <person name="Kesanakurti P."/>
            <person name="Hambleton S."/>
        </authorList>
    </citation>
    <scope>NUCLEOTIDE SEQUENCE</scope>
    <source>
        <strain evidence="7">DAOMC 238032</strain>
    </source>
</reference>
<feature type="transmembrane region" description="Helical" evidence="6">
    <location>
        <begin position="184"/>
        <end position="206"/>
    </location>
</feature>
<reference evidence="7" key="1">
    <citation type="submission" date="2016-04" db="EMBL/GenBank/DDBJ databases">
        <authorList>
            <person name="Nguyen H.D."/>
            <person name="Kesanakurti P."/>
            <person name="Cullis J."/>
            <person name="Levesque C.A."/>
            <person name="Hambleton S."/>
        </authorList>
    </citation>
    <scope>NUCLEOTIDE SEQUENCE</scope>
    <source>
        <strain evidence="7">DAOMC 238032</strain>
    </source>
</reference>
<feature type="compositionally biased region" description="Basic and acidic residues" evidence="5">
    <location>
        <begin position="139"/>
        <end position="157"/>
    </location>
</feature>